<evidence type="ECO:0000313" key="3">
    <source>
        <dbReference type="Proteomes" id="UP000765509"/>
    </source>
</evidence>
<evidence type="ECO:0000313" key="2">
    <source>
        <dbReference type="EMBL" id="MBW0514165.1"/>
    </source>
</evidence>
<dbReference type="EMBL" id="AVOT02023855">
    <property type="protein sequence ID" value="MBW0514165.1"/>
    <property type="molecule type" value="Genomic_DNA"/>
</dbReference>
<feature type="compositionally biased region" description="Polar residues" evidence="1">
    <location>
        <begin position="169"/>
        <end position="184"/>
    </location>
</feature>
<comment type="caution">
    <text evidence="2">The sequence shown here is derived from an EMBL/GenBank/DDBJ whole genome shotgun (WGS) entry which is preliminary data.</text>
</comment>
<dbReference type="Proteomes" id="UP000765509">
    <property type="component" value="Unassembled WGS sequence"/>
</dbReference>
<proteinExistence type="predicted"/>
<keyword evidence="3" id="KW-1185">Reference proteome</keyword>
<gene>
    <name evidence="2" type="ORF">O181_053880</name>
</gene>
<feature type="region of interest" description="Disordered" evidence="1">
    <location>
        <begin position="1"/>
        <end position="45"/>
    </location>
</feature>
<accession>A0A9Q3HTW0</accession>
<feature type="compositionally biased region" description="Polar residues" evidence="1">
    <location>
        <begin position="362"/>
        <end position="372"/>
    </location>
</feature>
<organism evidence="2 3">
    <name type="scientific">Austropuccinia psidii MF-1</name>
    <dbReference type="NCBI Taxonomy" id="1389203"/>
    <lineage>
        <taxon>Eukaryota</taxon>
        <taxon>Fungi</taxon>
        <taxon>Dikarya</taxon>
        <taxon>Basidiomycota</taxon>
        <taxon>Pucciniomycotina</taxon>
        <taxon>Pucciniomycetes</taxon>
        <taxon>Pucciniales</taxon>
        <taxon>Sphaerophragmiaceae</taxon>
        <taxon>Austropuccinia</taxon>
    </lineage>
</organism>
<feature type="region of interest" description="Disordered" evidence="1">
    <location>
        <begin position="107"/>
        <end position="184"/>
    </location>
</feature>
<feature type="compositionally biased region" description="Basic and acidic residues" evidence="1">
    <location>
        <begin position="14"/>
        <end position="23"/>
    </location>
</feature>
<evidence type="ECO:0000256" key="1">
    <source>
        <dbReference type="SAM" id="MobiDB-lite"/>
    </source>
</evidence>
<reference evidence="2" key="1">
    <citation type="submission" date="2021-03" db="EMBL/GenBank/DDBJ databases">
        <title>Draft genome sequence of rust myrtle Austropuccinia psidii MF-1, a brazilian biotype.</title>
        <authorList>
            <person name="Quecine M.C."/>
            <person name="Pachon D.M.R."/>
            <person name="Bonatelli M.L."/>
            <person name="Correr F.H."/>
            <person name="Franceschini L.M."/>
            <person name="Leite T.F."/>
            <person name="Margarido G.R.A."/>
            <person name="Almeida C.A."/>
            <person name="Ferrarezi J.A."/>
            <person name="Labate C.A."/>
        </authorList>
    </citation>
    <scope>NUCLEOTIDE SEQUENCE</scope>
    <source>
        <strain evidence="2">MF-1</strain>
    </source>
</reference>
<dbReference type="AlphaFoldDB" id="A0A9Q3HTW0"/>
<protein>
    <submittedName>
        <fullName evidence="2">Uncharacterized protein</fullName>
    </submittedName>
</protein>
<sequence length="412" mass="47185">MSPLHLRNLVFKRKQPEDSEGLFRTRRPGRGHLGNSGEWQENDGNHTHSAIHFLIQQEPQTRGLDRHGSSFSAPRTLQRCISMEHGQQEDQPGIPLGRASSKLPEYLSQRDRLPRPYDNDQRLGSHQEVKNPGGEAKQDKGKSSHYPSYRRTTDPDRAYSDSFRLPRSRPNQLSSGFTPFRNQQISGKESPFFTIPGSFQEKKSIQGQNQDHFQPEKERVRPNDTEAVVFGEESAPQPEVVVNNSIISSPLNRNITPTKIENNAISSESSLKSDSLWFQMSQYAEQTKKQFAEPEASHERMKKLTASMDEIVENLQEGHPKLRKASEEANKRLNIFFEEQQHSRRDRDCLDQDIKKLFNVYHNSKPQPQGQVMANPYQPDYIKPDAMSMNKARSPSQYQDADGISYSEKEAL</sequence>
<name>A0A9Q3HTW0_9BASI</name>
<feature type="compositionally biased region" description="Basic and acidic residues" evidence="1">
    <location>
        <begin position="108"/>
        <end position="129"/>
    </location>
</feature>
<feature type="region of interest" description="Disordered" evidence="1">
    <location>
        <begin position="362"/>
        <end position="412"/>
    </location>
</feature>